<proteinExistence type="predicted"/>
<evidence type="ECO:0000313" key="2">
    <source>
        <dbReference type="EMBL" id="QDV32974.1"/>
    </source>
</evidence>
<dbReference type="RefSeq" id="WP_145267406.1">
    <property type="nucleotide sequence ID" value="NZ_CP036426.1"/>
</dbReference>
<keyword evidence="3" id="KW-1185">Reference proteome</keyword>
<evidence type="ECO:0000256" key="1">
    <source>
        <dbReference type="SAM" id="MobiDB-lite"/>
    </source>
</evidence>
<organism evidence="2 3">
    <name type="scientific">Tautonia plasticadhaerens</name>
    <dbReference type="NCBI Taxonomy" id="2527974"/>
    <lineage>
        <taxon>Bacteria</taxon>
        <taxon>Pseudomonadati</taxon>
        <taxon>Planctomycetota</taxon>
        <taxon>Planctomycetia</taxon>
        <taxon>Isosphaerales</taxon>
        <taxon>Isosphaeraceae</taxon>
        <taxon>Tautonia</taxon>
    </lineage>
</organism>
<feature type="compositionally biased region" description="Basic and acidic residues" evidence="1">
    <location>
        <begin position="157"/>
        <end position="180"/>
    </location>
</feature>
<gene>
    <name evidence="2" type="ORF">ElP_08160</name>
</gene>
<dbReference type="EMBL" id="CP036426">
    <property type="protein sequence ID" value="QDV32974.1"/>
    <property type="molecule type" value="Genomic_DNA"/>
</dbReference>
<sequence length="180" mass="19674">MKSDAPAPETPNESDPRFPSGPWTGFFLQKEVPGKHWMELHLTFREGTLAGEGRDRVGLFLVKGRYSVDDGKCHWTKKYVGRHDVFYQGFNEGRGIWGTWEIPPLWKGGFHIWPEGMADPTGQHLSAAADAPASAPPPAPTEAPDEEPIPLGAGAGEEGRGDLDWRQGRGSSARDPDKGS</sequence>
<protein>
    <submittedName>
        <fullName evidence="2">Uncharacterized protein</fullName>
    </submittedName>
</protein>
<dbReference type="AlphaFoldDB" id="A0A518GWK3"/>
<accession>A0A518GWK3</accession>
<feature type="region of interest" description="Disordered" evidence="1">
    <location>
        <begin position="117"/>
        <end position="180"/>
    </location>
</feature>
<evidence type="ECO:0000313" key="3">
    <source>
        <dbReference type="Proteomes" id="UP000317835"/>
    </source>
</evidence>
<reference evidence="2 3" key="1">
    <citation type="submission" date="2019-02" db="EMBL/GenBank/DDBJ databases">
        <title>Deep-cultivation of Planctomycetes and their phenomic and genomic characterization uncovers novel biology.</title>
        <authorList>
            <person name="Wiegand S."/>
            <person name="Jogler M."/>
            <person name="Boedeker C."/>
            <person name="Pinto D."/>
            <person name="Vollmers J."/>
            <person name="Rivas-Marin E."/>
            <person name="Kohn T."/>
            <person name="Peeters S.H."/>
            <person name="Heuer A."/>
            <person name="Rast P."/>
            <person name="Oberbeckmann S."/>
            <person name="Bunk B."/>
            <person name="Jeske O."/>
            <person name="Meyerdierks A."/>
            <person name="Storesund J.E."/>
            <person name="Kallscheuer N."/>
            <person name="Luecker S."/>
            <person name="Lage O.M."/>
            <person name="Pohl T."/>
            <person name="Merkel B.J."/>
            <person name="Hornburger P."/>
            <person name="Mueller R.-W."/>
            <person name="Bruemmer F."/>
            <person name="Labrenz M."/>
            <person name="Spormann A.M."/>
            <person name="Op den Camp H."/>
            <person name="Overmann J."/>
            <person name="Amann R."/>
            <person name="Jetten M.S.M."/>
            <person name="Mascher T."/>
            <person name="Medema M.H."/>
            <person name="Devos D.P."/>
            <person name="Kaster A.-K."/>
            <person name="Ovreas L."/>
            <person name="Rohde M."/>
            <person name="Galperin M.Y."/>
            <person name="Jogler C."/>
        </authorList>
    </citation>
    <scope>NUCLEOTIDE SEQUENCE [LARGE SCALE GENOMIC DNA]</scope>
    <source>
        <strain evidence="2 3">ElP</strain>
    </source>
</reference>
<name>A0A518GWK3_9BACT</name>
<dbReference type="Proteomes" id="UP000317835">
    <property type="component" value="Chromosome"/>
</dbReference>
<dbReference type="KEGG" id="tpla:ElP_08160"/>
<dbReference type="OrthoDB" id="280443at2"/>
<feature type="region of interest" description="Disordered" evidence="1">
    <location>
        <begin position="1"/>
        <end position="22"/>
    </location>
</feature>